<dbReference type="Gene3D" id="3.30.300.160">
    <property type="entry name" value="Type II secretion system, protein E, N-terminal domain"/>
    <property type="match status" value="1"/>
</dbReference>
<dbReference type="InterPro" id="IPR003593">
    <property type="entry name" value="AAA+_ATPase"/>
</dbReference>
<dbReference type="SUPFAM" id="SSF52540">
    <property type="entry name" value="P-loop containing nucleoside triphosphate hydrolases"/>
    <property type="match status" value="1"/>
</dbReference>
<dbReference type="Proteomes" id="UP000186364">
    <property type="component" value="Unassembled WGS sequence"/>
</dbReference>
<dbReference type="InterPro" id="IPR001482">
    <property type="entry name" value="T2SS/T4SS_dom"/>
</dbReference>
<dbReference type="GO" id="GO:0005886">
    <property type="term" value="C:plasma membrane"/>
    <property type="evidence" value="ECO:0007669"/>
    <property type="project" value="TreeGrafter"/>
</dbReference>
<dbReference type="InterPro" id="IPR007831">
    <property type="entry name" value="T2SS_GspE_N"/>
</dbReference>
<evidence type="ECO:0000313" key="5">
    <source>
        <dbReference type="EMBL" id="OLP57748.1"/>
    </source>
</evidence>
<reference evidence="5 6" key="1">
    <citation type="submission" date="2016-09" db="EMBL/GenBank/DDBJ databases">
        <title>Rhizobium sp. nov., a novel species isolated from the rice rhizosphere.</title>
        <authorList>
            <person name="Zhao J."/>
            <person name="Zhang X."/>
        </authorList>
    </citation>
    <scope>NUCLEOTIDE SEQUENCE [LARGE SCALE GENOMIC DNA]</scope>
    <source>
        <strain evidence="5 6">1.7048</strain>
    </source>
</reference>
<dbReference type="Gene3D" id="3.30.450.90">
    <property type="match status" value="1"/>
</dbReference>
<dbReference type="GO" id="GO:0016887">
    <property type="term" value="F:ATP hydrolysis activity"/>
    <property type="evidence" value="ECO:0007669"/>
    <property type="project" value="TreeGrafter"/>
</dbReference>
<keyword evidence="3" id="KW-0067">ATP-binding</keyword>
<dbReference type="AlphaFoldDB" id="A0A1Q9AQR8"/>
<dbReference type="FunFam" id="3.40.50.300:FF:000398">
    <property type="entry name" value="Type IV pilus assembly ATPase PilB"/>
    <property type="match status" value="1"/>
</dbReference>
<keyword evidence="2" id="KW-0547">Nucleotide-binding</keyword>
<accession>A0A1Q9AQR8</accession>
<sequence length="558" mass="59669">MQDPREAGRTELLRRLRAAGRIREAGADAAPDALRQLMARAQMEPAAFADLVAETAGLKRAGLGDLLAGEPLVAPFSQIFLSEAAIFPYRRADGALVLALADPFDTDGLEAVALTLGQPALHEVASYEDIDIAMRRALGEGAGEQEGAAPADAMADGDDVDQLRDLASGAPVIQALDELFERAASLRATDIHVEPTRSGFQLRLRIDGVLRAMAAPPGISLRALTSRIKIMSGLNIAERRVPQDGRAQVKLRGGRELDVRVATMPTTQGEAAILRLLERGGKFTEFSDLGFSPRDEGVMRRQLAAPYGLIVVTGPTGSGKTTTLASALSVLNDSSRKILTIEDPVEYEIAGISQSQVRPAVGLTFASALRAFLRQDPDVIMVGEMRDQETARICIQASLTGHLVLSTLHTNSAASAITRLSDMGIEPYLVATSLGAIVAQRLVRVLCPDCRRPRLLTAEAIEKDQRLAAVGLAPGMQLYEPAGCERCGGIGYRGRQAIFEVIEVGETLRRMIIKGQSDSELEAEARRAGMDTMMADGIAKALGGMTSVDEVFRVATLR</sequence>
<gene>
    <name evidence="5" type="ORF">BJF93_12835</name>
</gene>
<name>A0A1Q9AQR8_9HYPH</name>
<dbReference type="EMBL" id="MKIP01000059">
    <property type="protein sequence ID" value="OLP57748.1"/>
    <property type="molecule type" value="Genomic_DNA"/>
</dbReference>
<dbReference type="CDD" id="cd01129">
    <property type="entry name" value="PulE-GspE-like"/>
    <property type="match status" value="1"/>
</dbReference>
<dbReference type="PANTHER" id="PTHR30258">
    <property type="entry name" value="TYPE II SECRETION SYSTEM PROTEIN GSPE-RELATED"/>
    <property type="match status" value="1"/>
</dbReference>
<evidence type="ECO:0000259" key="4">
    <source>
        <dbReference type="PROSITE" id="PS00662"/>
    </source>
</evidence>
<proteinExistence type="inferred from homology"/>
<dbReference type="InterPro" id="IPR037257">
    <property type="entry name" value="T2SS_E_N_sf"/>
</dbReference>
<dbReference type="SUPFAM" id="SSF160246">
    <property type="entry name" value="EspE N-terminal domain-like"/>
    <property type="match status" value="1"/>
</dbReference>
<dbReference type="Pfam" id="PF00437">
    <property type="entry name" value="T2SSE"/>
    <property type="match status" value="1"/>
</dbReference>
<dbReference type="RefSeq" id="WP_234794752.1">
    <property type="nucleotide sequence ID" value="NZ_FOAM01000018.1"/>
</dbReference>
<dbReference type="InterPro" id="IPR027417">
    <property type="entry name" value="P-loop_NTPase"/>
</dbReference>
<protein>
    <submittedName>
        <fullName evidence="5">General secretion pathway protein GspE</fullName>
    </submittedName>
</protein>
<evidence type="ECO:0000313" key="6">
    <source>
        <dbReference type="Proteomes" id="UP000186364"/>
    </source>
</evidence>
<dbReference type="PROSITE" id="PS00662">
    <property type="entry name" value="T2SP_E"/>
    <property type="match status" value="1"/>
</dbReference>
<dbReference type="Gene3D" id="3.40.50.300">
    <property type="entry name" value="P-loop containing nucleotide triphosphate hydrolases"/>
    <property type="match status" value="1"/>
</dbReference>
<evidence type="ECO:0000256" key="1">
    <source>
        <dbReference type="ARBA" id="ARBA00006611"/>
    </source>
</evidence>
<evidence type="ECO:0000256" key="3">
    <source>
        <dbReference type="ARBA" id="ARBA00022840"/>
    </source>
</evidence>
<comment type="caution">
    <text evidence="5">The sequence shown here is derived from an EMBL/GenBank/DDBJ whole genome shotgun (WGS) entry which is preliminary data.</text>
</comment>
<organism evidence="5 6">
    <name type="scientific">Xaviernesmea oryzae</name>
    <dbReference type="NCBI Taxonomy" id="464029"/>
    <lineage>
        <taxon>Bacteria</taxon>
        <taxon>Pseudomonadati</taxon>
        <taxon>Pseudomonadota</taxon>
        <taxon>Alphaproteobacteria</taxon>
        <taxon>Hyphomicrobiales</taxon>
        <taxon>Rhizobiaceae</taxon>
        <taxon>Rhizobium/Agrobacterium group</taxon>
        <taxon>Xaviernesmea</taxon>
    </lineage>
</organism>
<dbReference type="SMART" id="SM00382">
    <property type="entry name" value="AAA"/>
    <property type="match status" value="1"/>
</dbReference>
<dbReference type="GO" id="GO:0005524">
    <property type="term" value="F:ATP binding"/>
    <property type="evidence" value="ECO:0007669"/>
    <property type="project" value="UniProtKB-KW"/>
</dbReference>
<dbReference type="Pfam" id="PF05157">
    <property type="entry name" value="MshEN"/>
    <property type="match status" value="1"/>
</dbReference>
<keyword evidence="6" id="KW-1185">Reference proteome</keyword>
<evidence type="ECO:0000256" key="2">
    <source>
        <dbReference type="ARBA" id="ARBA00022741"/>
    </source>
</evidence>
<dbReference type="PANTHER" id="PTHR30258:SF2">
    <property type="entry name" value="COMG OPERON PROTEIN 1"/>
    <property type="match status" value="1"/>
</dbReference>
<comment type="similarity">
    <text evidence="1">Belongs to the GSP E family.</text>
</comment>
<feature type="domain" description="Bacterial type II secretion system protein E" evidence="4">
    <location>
        <begin position="373"/>
        <end position="387"/>
    </location>
</feature>